<dbReference type="PANTHER" id="PTHR13131">
    <property type="entry name" value="CYSTINOSIN"/>
    <property type="match status" value="1"/>
</dbReference>
<reference evidence="2 3" key="1">
    <citation type="journal article" date="2012" name="PLoS ONE">
        <title>Sequence and analysis of the genome of the pathogenic yeast Candida orthopsilosis.</title>
        <authorList>
            <person name="Riccombeni A."/>
            <person name="Vidanes G."/>
            <person name="Proux-Wera E."/>
            <person name="Wolfe K.H."/>
            <person name="Butler G."/>
        </authorList>
    </citation>
    <scope>NUCLEOTIDE SEQUENCE [LARGE SCALE GENOMIC DNA]</scope>
    <source>
        <strain evidence="2 3">Co 90-125</strain>
    </source>
</reference>
<dbReference type="HOGENOM" id="CLU_095775_0_0_1"/>
<dbReference type="AlphaFoldDB" id="H8XB35"/>
<dbReference type="KEGG" id="cot:CORT_0H01710"/>
<keyword evidence="1" id="KW-0472">Membrane</keyword>
<dbReference type="InterPro" id="IPR005282">
    <property type="entry name" value="LC_transporter"/>
</dbReference>
<dbReference type="GO" id="GO:0015184">
    <property type="term" value="F:L-cystine transmembrane transporter activity"/>
    <property type="evidence" value="ECO:0007669"/>
    <property type="project" value="TreeGrafter"/>
</dbReference>
<feature type="transmembrane region" description="Helical" evidence="1">
    <location>
        <begin position="80"/>
        <end position="100"/>
    </location>
</feature>
<organism evidence="2 3">
    <name type="scientific">Candida orthopsilosis (strain 90-125)</name>
    <name type="common">Yeast</name>
    <dbReference type="NCBI Taxonomy" id="1136231"/>
    <lineage>
        <taxon>Eukaryota</taxon>
        <taxon>Fungi</taxon>
        <taxon>Dikarya</taxon>
        <taxon>Ascomycota</taxon>
        <taxon>Saccharomycotina</taxon>
        <taxon>Pichiomycetes</taxon>
        <taxon>Debaryomycetaceae</taxon>
        <taxon>Candida/Lodderomyces clade</taxon>
        <taxon>Candida</taxon>
    </lineage>
</organism>
<evidence type="ECO:0000313" key="3">
    <source>
        <dbReference type="Proteomes" id="UP000005018"/>
    </source>
</evidence>
<keyword evidence="1" id="KW-1133">Transmembrane helix</keyword>
<feature type="transmembrane region" description="Helical" evidence="1">
    <location>
        <begin position="112"/>
        <end position="131"/>
    </location>
</feature>
<name>H8XB35_CANO9</name>
<dbReference type="EMBL" id="HE681726">
    <property type="protein sequence ID" value="CCG25283.1"/>
    <property type="molecule type" value="Genomic_DNA"/>
</dbReference>
<dbReference type="Proteomes" id="UP000005018">
    <property type="component" value="Chromosome 8"/>
</dbReference>
<keyword evidence="3" id="KW-1185">Reference proteome</keyword>
<feature type="transmembrane region" description="Helical" evidence="1">
    <location>
        <begin position="39"/>
        <end position="59"/>
    </location>
</feature>
<gene>
    <name evidence="2" type="ORF">CORT_0H01710</name>
</gene>
<dbReference type="GeneID" id="14542341"/>
<keyword evidence="1" id="KW-0812">Transmembrane</keyword>
<sequence>MHLTELYPISTSCIQSTSIFLQFKYNKTSKTIQGVSYDYILLQFLAHLTSIIGIFSFRSSTIKSQYRIRWSSEVCTIPPLIPLIELLTLIASTGILAQLVIYKSTRGSNQGISRYCQGFIVTILLPFLYLIKLWTFKQAKINELDLADYVWAMYKLFVNLQYCPQVMVNWMDDKVNGLHPYWLHLQLGYAVLELTDRVVNGAVWADVSILFPNLPLILIKDISLGILGLQYYIYREKSSEVHYKEV</sequence>
<evidence type="ECO:0000256" key="1">
    <source>
        <dbReference type="SAM" id="Phobius"/>
    </source>
</evidence>
<protein>
    <submittedName>
        <fullName evidence="2">Uncharacterized protein</fullName>
    </submittedName>
</protein>
<dbReference type="GO" id="GO:0000324">
    <property type="term" value="C:fungal-type vacuole"/>
    <property type="evidence" value="ECO:0007669"/>
    <property type="project" value="TreeGrafter"/>
</dbReference>
<proteinExistence type="predicted"/>
<dbReference type="RefSeq" id="XP_003871408.1">
    <property type="nucleotide sequence ID" value="XM_003871359.1"/>
</dbReference>
<dbReference type="OrthoDB" id="75720at2759"/>
<dbReference type="PANTHER" id="PTHR13131:SF5">
    <property type="entry name" value="CYSTINOSIN"/>
    <property type="match status" value="1"/>
</dbReference>
<accession>H8XB35</accession>
<dbReference type="GO" id="GO:0005774">
    <property type="term" value="C:vacuolar membrane"/>
    <property type="evidence" value="ECO:0007669"/>
    <property type="project" value="TreeGrafter"/>
</dbReference>
<evidence type="ECO:0000313" key="2">
    <source>
        <dbReference type="EMBL" id="CCG25283.1"/>
    </source>
</evidence>